<evidence type="ECO:0000256" key="2">
    <source>
        <dbReference type="ARBA" id="ARBA00022448"/>
    </source>
</evidence>
<dbReference type="CDD" id="cd17490">
    <property type="entry name" value="MFS_YxlH_like"/>
    <property type="match status" value="1"/>
</dbReference>
<evidence type="ECO:0000259" key="8">
    <source>
        <dbReference type="PROSITE" id="PS50850"/>
    </source>
</evidence>
<feature type="transmembrane region" description="Helical" evidence="7">
    <location>
        <begin position="98"/>
        <end position="123"/>
    </location>
</feature>
<keyword evidence="5 7" id="KW-1133">Transmembrane helix</keyword>
<evidence type="ECO:0000256" key="5">
    <source>
        <dbReference type="ARBA" id="ARBA00022989"/>
    </source>
</evidence>
<evidence type="ECO:0000313" key="10">
    <source>
        <dbReference type="Proteomes" id="UP000652477"/>
    </source>
</evidence>
<sequence>MKDKKKQMRLLLILVCIFWFGQYVYIPYQTTYLTEIGVPADIVGIIIGAYGLVQIFFRIPVGILADTGGGHKKIITLGICCVGIASLIRVLFPNAAGFFAANLFSGLGASTWISYMVFYMGFYGEGNLQAATGKVIAANNTGVLIGFVASSILYVHLGMRWICAFSMIAGIAGTLMCAGIHRRKVEGDRAEKKELVKLFLHKRLLFFSMLALLQQGVQMATCMSFTIQTAKNLGARQWQVGATSIIYIVFAVLFSYLSSRSFFTRIGHTKIVPAGLFVQVLYCMLVPNMNSIYGIYVCQILAAFAMGFLFTSLTSESMRGIPRKYYSTAMGIFQAVYAVGMTAFPVIVGSIESNLTEQAAFYFMAACLVTGLVAAVIFYRRERN</sequence>
<feature type="transmembrane region" description="Helical" evidence="7">
    <location>
        <begin position="238"/>
        <end position="257"/>
    </location>
</feature>
<feature type="transmembrane region" description="Helical" evidence="7">
    <location>
        <begin position="325"/>
        <end position="347"/>
    </location>
</feature>
<feature type="transmembrane region" description="Helical" evidence="7">
    <location>
        <begin position="74"/>
        <end position="92"/>
    </location>
</feature>
<gene>
    <name evidence="9" type="ORF">H8S37_13565</name>
</gene>
<dbReference type="RefSeq" id="WP_186876602.1">
    <property type="nucleotide sequence ID" value="NZ_JACOPF010000003.1"/>
</dbReference>
<dbReference type="InterPro" id="IPR036259">
    <property type="entry name" value="MFS_trans_sf"/>
</dbReference>
<dbReference type="Proteomes" id="UP000652477">
    <property type="component" value="Unassembled WGS sequence"/>
</dbReference>
<evidence type="ECO:0000256" key="4">
    <source>
        <dbReference type="ARBA" id="ARBA00022692"/>
    </source>
</evidence>
<keyword evidence="10" id="KW-1185">Reference proteome</keyword>
<dbReference type="GO" id="GO:0022857">
    <property type="term" value="F:transmembrane transporter activity"/>
    <property type="evidence" value="ECO:0007669"/>
    <property type="project" value="InterPro"/>
</dbReference>
<keyword evidence="2" id="KW-0813">Transport</keyword>
<evidence type="ECO:0000256" key="3">
    <source>
        <dbReference type="ARBA" id="ARBA00022475"/>
    </source>
</evidence>
<protein>
    <submittedName>
        <fullName evidence="9">MFS transporter</fullName>
    </submittedName>
</protein>
<keyword evidence="6 7" id="KW-0472">Membrane</keyword>
<feature type="transmembrane region" description="Helical" evidence="7">
    <location>
        <begin position="293"/>
        <end position="313"/>
    </location>
</feature>
<dbReference type="EMBL" id="JACOPF010000003">
    <property type="protein sequence ID" value="MBC5689940.1"/>
    <property type="molecule type" value="Genomic_DNA"/>
</dbReference>
<feature type="domain" description="Major facilitator superfamily (MFS) profile" evidence="8">
    <location>
        <begin position="7"/>
        <end position="383"/>
    </location>
</feature>
<dbReference type="PROSITE" id="PS50850">
    <property type="entry name" value="MFS"/>
    <property type="match status" value="1"/>
</dbReference>
<dbReference type="InterPro" id="IPR011701">
    <property type="entry name" value="MFS"/>
</dbReference>
<feature type="transmembrane region" description="Helical" evidence="7">
    <location>
        <begin position="135"/>
        <end position="155"/>
    </location>
</feature>
<organism evidence="9 10">
    <name type="scientific">Mediterraneibacter hominis</name>
    <dbReference type="NCBI Taxonomy" id="2763054"/>
    <lineage>
        <taxon>Bacteria</taxon>
        <taxon>Bacillati</taxon>
        <taxon>Bacillota</taxon>
        <taxon>Clostridia</taxon>
        <taxon>Lachnospirales</taxon>
        <taxon>Lachnospiraceae</taxon>
        <taxon>Mediterraneibacter</taxon>
    </lineage>
</organism>
<evidence type="ECO:0000256" key="6">
    <source>
        <dbReference type="ARBA" id="ARBA00023136"/>
    </source>
</evidence>
<dbReference type="Pfam" id="PF07690">
    <property type="entry name" value="MFS_1"/>
    <property type="match status" value="1"/>
</dbReference>
<dbReference type="GO" id="GO:0005886">
    <property type="term" value="C:plasma membrane"/>
    <property type="evidence" value="ECO:0007669"/>
    <property type="project" value="UniProtKB-SubCell"/>
</dbReference>
<keyword evidence="3" id="KW-1003">Cell membrane</keyword>
<dbReference type="SUPFAM" id="SSF103473">
    <property type="entry name" value="MFS general substrate transporter"/>
    <property type="match status" value="1"/>
</dbReference>
<dbReference type="InterPro" id="IPR020846">
    <property type="entry name" value="MFS_dom"/>
</dbReference>
<dbReference type="Gene3D" id="1.20.1250.20">
    <property type="entry name" value="MFS general substrate transporter like domains"/>
    <property type="match status" value="1"/>
</dbReference>
<feature type="transmembrane region" description="Helical" evidence="7">
    <location>
        <begin position="204"/>
        <end position="226"/>
    </location>
</feature>
<feature type="transmembrane region" description="Helical" evidence="7">
    <location>
        <begin position="7"/>
        <end position="26"/>
    </location>
</feature>
<name>A0A923RQV4_9FIRM</name>
<accession>A0A923RQV4</accession>
<dbReference type="InterPro" id="IPR050171">
    <property type="entry name" value="MFS_Transporters"/>
</dbReference>
<comment type="caution">
    <text evidence="9">The sequence shown here is derived from an EMBL/GenBank/DDBJ whole genome shotgun (WGS) entry which is preliminary data.</text>
</comment>
<dbReference type="AlphaFoldDB" id="A0A923RQV4"/>
<feature type="transmembrane region" description="Helical" evidence="7">
    <location>
        <begin position="32"/>
        <end position="53"/>
    </location>
</feature>
<feature type="transmembrane region" description="Helical" evidence="7">
    <location>
        <begin position="161"/>
        <end position="183"/>
    </location>
</feature>
<comment type="subcellular location">
    <subcellularLocation>
        <location evidence="1">Cell membrane</location>
        <topology evidence="1">Multi-pass membrane protein</topology>
    </subcellularLocation>
</comment>
<feature type="transmembrane region" description="Helical" evidence="7">
    <location>
        <begin position="269"/>
        <end position="287"/>
    </location>
</feature>
<evidence type="ECO:0000256" key="1">
    <source>
        <dbReference type="ARBA" id="ARBA00004651"/>
    </source>
</evidence>
<dbReference type="PANTHER" id="PTHR23517">
    <property type="entry name" value="RESISTANCE PROTEIN MDTM, PUTATIVE-RELATED-RELATED"/>
    <property type="match status" value="1"/>
</dbReference>
<reference evidence="9" key="1">
    <citation type="submission" date="2020-08" db="EMBL/GenBank/DDBJ databases">
        <title>Genome public.</title>
        <authorList>
            <person name="Liu C."/>
            <person name="Sun Q."/>
        </authorList>
    </citation>
    <scope>NUCLEOTIDE SEQUENCE</scope>
    <source>
        <strain evidence="9">NSJ-55</strain>
    </source>
</reference>
<evidence type="ECO:0000313" key="9">
    <source>
        <dbReference type="EMBL" id="MBC5689940.1"/>
    </source>
</evidence>
<keyword evidence="4 7" id="KW-0812">Transmembrane</keyword>
<proteinExistence type="predicted"/>
<feature type="transmembrane region" description="Helical" evidence="7">
    <location>
        <begin position="359"/>
        <end position="379"/>
    </location>
</feature>
<evidence type="ECO:0000256" key="7">
    <source>
        <dbReference type="SAM" id="Phobius"/>
    </source>
</evidence>